<keyword evidence="3 9" id="KW-0862">Zinc</keyword>
<evidence type="ECO:0000256" key="3">
    <source>
        <dbReference type="ARBA" id="ARBA00022833"/>
    </source>
</evidence>
<feature type="region of interest" description="Disordered" evidence="10">
    <location>
        <begin position="52"/>
        <end position="78"/>
    </location>
</feature>
<evidence type="ECO:0000256" key="9">
    <source>
        <dbReference type="RuleBase" id="RU369094"/>
    </source>
</evidence>
<gene>
    <name evidence="12" type="ORF">RHGRI_036385</name>
</gene>
<evidence type="ECO:0000313" key="13">
    <source>
        <dbReference type="Proteomes" id="UP000823749"/>
    </source>
</evidence>
<name>A0AAV6HNK7_9ERIC</name>
<feature type="region of interest" description="Disordered" evidence="10">
    <location>
        <begin position="218"/>
        <end position="261"/>
    </location>
</feature>
<dbReference type="EMBL" id="JACTNZ010000013">
    <property type="protein sequence ID" value="KAG5515320.1"/>
    <property type="molecule type" value="Genomic_DNA"/>
</dbReference>
<protein>
    <recommendedName>
        <fullName evidence="9">Dof zinc finger protein</fullName>
    </recommendedName>
</protein>
<evidence type="ECO:0000256" key="2">
    <source>
        <dbReference type="ARBA" id="ARBA00022771"/>
    </source>
</evidence>
<evidence type="ECO:0000256" key="4">
    <source>
        <dbReference type="ARBA" id="ARBA00023015"/>
    </source>
</evidence>
<dbReference type="AlphaFoldDB" id="A0AAV6HNK7"/>
<keyword evidence="7 8" id="KW-0539">Nucleus</keyword>
<feature type="compositionally biased region" description="Gly residues" evidence="10">
    <location>
        <begin position="232"/>
        <end position="242"/>
    </location>
</feature>
<keyword evidence="4 9" id="KW-0805">Transcription regulation</keyword>
<keyword evidence="5 8" id="KW-0238">DNA-binding</keyword>
<feature type="region of interest" description="Disordered" evidence="10">
    <location>
        <begin position="307"/>
        <end position="349"/>
    </location>
</feature>
<dbReference type="InterPro" id="IPR003851">
    <property type="entry name" value="Znf_Dof"/>
</dbReference>
<keyword evidence="13" id="KW-1185">Reference proteome</keyword>
<dbReference type="GO" id="GO:0003677">
    <property type="term" value="F:DNA binding"/>
    <property type="evidence" value="ECO:0007669"/>
    <property type="project" value="UniProtKB-UniRule"/>
</dbReference>
<organism evidence="12 13">
    <name type="scientific">Rhododendron griersonianum</name>
    <dbReference type="NCBI Taxonomy" id="479676"/>
    <lineage>
        <taxon>Eukaryota</taxon>
        <taxon>Viridiplantae</taxon>
        <taxon>Streptophyta</taxon>
        <taxon>Embryophyta</taxon>
        <taxon>Tracheophyta</taxon>
        <taxon>Spermatophyta</taxon>
        <taxon>Magnoliopsida</taxon>
        <taxon>eudicotyledons</taxon>
        <taxon>Gunneridae</taxon>
        <taxon>Pentapetalae</taxon>
        <taxon>asterids</taxon>
        <taxon>Ericales</taxon>
        <taxon>Ericaceae</taxon>
        <taxon>Ericoideae</taxon>
        <taxon>Rhodoreae</taxon>
        <taxon>Rhododendron</taxon>
    </lineage>
</organism>
<evidence type="ECO:0000256" key="6">
    <source>
        <dbReference type="ARBA" id="ARBA00023163"/>
    </source>
</evidence>
<evidence type="ECO:0000256" key="7">
    <source>
        <dbReference type="ARBA" id="ARBA00023242"/>
    </source>
</evidence>
<evidence type="ECO:0000256" key="1">
    <source>
        <dbReference type="ARBA" id="ARBA00022723"/>
    </source>
</evidence>
<comment type="subcellular location">
    <subcellularLocation>
        <location evidence="8 9">Nucleus</location>
    </subcellularLocation>
</comment>
<evidence type="ECO:0000259" key="11">
    <source>
        <dbReference type="PROSITE" id="PS50884"/>
    </source>
</evidence>
<dbReference type="GO" id="GO:0003700">
    <property type="term" value="F:DNA-binding transcription factor activity"/>
    <property type="evidence" value="ECO:0007669"/>
    <property type="project" value="UniProtKB-UniRule"/>
</dbReference>
<dbReference type="GO" id="GO:0005634">
    <property type="term" value="C:nucleus"/>
    <property type="evidence" value="ECO:0007669"/>
    <property type="project" value="UniProtKB-SubCell"/>
</dbReference>
<reference evidence="12 13" key="1">
    <citation type="submission" date="2020-08" db="EMBL/GenBank/DDBJ databases">
        <title>Plant Genome Project.</title>
        <authorList>
            <person name="Zhang R.-G."/>
        </authorList>
    </citation>
    <scope>NUCLEOTIDE SEQUENCE [LARGE SCALE GENOMIC DNA]</scope>
    <source>
        <strain evidence="12">WSP0</strain>
        <tissue evidence="12">Leaf</tissue>
    </source>
</reference>
<evidence type="ECO:0000256" key="8">
    <source>
        <dbReference type="PROSITE-ProRule" id="PRU00071"/>
    </source>
</evidence>
<sequence>MPKTPFQKLSKYSISLLVIDQSGRSSSTEPSAGIAFLSKGIPVLDIKLPSLDDQPNPEAAATTTATNHHGVGHRRPEAKKEAQIGRWRGWWCACGNGAAGSDSSPLAFMEPLWDDGLGSSRRCVTGGSGLVDSSAPGLVHLLRICSDISGGGCRDEVAGHEKGRRLQLLSIPVDPNVVKSTTCGSSICMWNFSPLLLILFLRIVVPDVTVQQASLNENSPLQPQLPPPQVGAGSGGSGGGSIRPGSMVDQARRAKVPQPEAGLNCPRCDSTNTKFCYFNNYSLTQPRHFCKACRRYWTRGGALRNVPVGGGYRKNKRSKSNSASSKSQVSGLNKSTSVSPSPSSCSHFPQPSPQFSFMATLQGLGQYGGSQSHIGSNIAGFQAQMAVTNGGGEADLGFQMGGNSGGSSNLLVGGVEQWRLPFLGGLDHQQPPTNYQTPVKMEDSQGLNFSRQFIGSLENNQYWSTGNQWAEFSGVNSSSTSQLL</sequence>
<dbReference type="PROSITE" id="PS50884">
    <property type="entry name" value="ZF_DOF_2"/>
    <property type="match status" value="1"/>
</dbReference>
<keyword evidence="1 9" id="KW-0479">Metal-binding</keyword>
<accession>A0AAV6HNK7</accession>
<feature type="compositionally biased region" description="Low complexity" evidence="10">
    <location>
        <begin position="335"/>
        <end position="349"/>
    </location>
</feature>
<dbReference type="Proteomes" id="UP000823749">
    <property type="component" value="Chromosome 13"/>
</dbReference>
<dbReference type="PANTHER" id="PTHR31992">
    <property type="entry name" value="DOF ZINC FINGER PROTEIN DOF1.4-RELATED"/>
    <property type="match status" value="1"/>
</dbReference>
<evidence type="ECO:0000313" key="12">
    <source>
        <dbReference type="EMBL" id="KAG5515320.1"/>
    </source>
</evidence>
<dbReference type="PROSITE" id="PS01361">
    <property type="entry name" value="ZF_DOF_1"/>
    <property type="match status" value="1"/>
</dbReference>
<dbReference type="Pfam" id="PF02701">
    <property type="entry name" value="Zn_ribbon_Dof"/>
    <property type="match status" value="1"/>
</dbReference>
<evidence type="ECO:0000256" key="5">
    <source>
        <dbReference type="ARBA" id="ARBA00023125"/>
    </source>
</evidence>
<keyword evidence="6 9" id="KW-0804">Transcription</keyword>
<keyword evidence="2 8" id="KW-0863">Zinc-finger</keyword>
<dbReference type="PANTHER" id="PTHR31992:SF193">
    <property type="entry name" value="DOF ZINC FINGER PROTEIN DOF3.6"/>
    <property type="match status" value="1"/>
</dbReference>
<comment type="function">
    <text evidence="9">Transcription factor that binds specifically to a 5'-AA[AG]G-3' consensus core sequence.</text>
</comment>
<dbReference type="InterPro" id="IPR045174">
    <property type="entry name" value="Dof"/>
</dbReference>
<feature type="domain" description="Dof-type" evidence="11">
    <location>
        <begin position="263"/>
        <end position="317"/>
    </location>
</feature>
<comment type="caution">
    <text evidence="12">The sequence shown here is derived from an EMBL/GenBank/DDBJ whole genome shotgun (WGS) entry which is preliminary data.</text>
</comment>
<proteinExistence type="predicted"/>
<evidence type="ECO:0000256" key="10">
    <source>
        <dbReference type="SAM" id="MobiDB-lite"/>
    </source>
</evidence>
<dbReference type="GO" id="GO:0008270">
    <property type="term" value="F:zinc ion binding"/>
    <property type="evidence" value="ECO:0007669"/>
    <property type="project" value="UniProtKB-KW"/>
</dbReference>